<feature type="transmembrane region" description="Helical" evidence="1">
    <location>
        <begin position="14"/>
        <end position="37"/>
    </location>
</feature>
<accession>K8A2H8</accession>
<evidence type="ECO:0000313" key="3">
    <source>
        <dbReference type="Proteomes" id="UP000009340"/>
    </source>
</evidence>
<evidence type="ECO:0000256" key="1">
    <source>
        <dbReference type="SAM" id="Phobius"/>
    </source>
</evidence>
<evidence type="ECO:0000313" key="2">
    <source>
        <dbReference type="EMBL" id="CCJ73958.1"/>
    </source>
</evidence>
<keyword evidence="1" id="KW-1133">Transmembrane helix</keyword>
<reference evidence="2" key="1">
    <citation type="submission" date="2012-07" db="EMBL/GenBank/DDBJ databases">
        <authorList>
            <person name="Cummings C."/>
        </authorList>
    </citation>
    <scope>NUCLEOTIDE SEQUENCE</scope>
    <source>
        <strain evidence="2">1330</strain>
    </source>
</reference>
<comment type="caution">
    <text evidence="2">The sequence shown here is derived from an EMBL/GenBank/DDBJ whole genome shotgun (WGS) entry which is preliminary data.</text>
</comment>
<dbReference type="EMBL" id="CAKW01000121">
    <property type="protein sequence ID" value="CCJ73958.1"/>
    <property type="molecule type" value="Genomic_DNA"/>
</dbReference>
<sequence length="40" mass="4600">MTFSGKLKAIYIPILWFIFVTHWASCALINTPFLLVLSSR</sequence>
<organism evidence="2 3">
    <name type="scientific">Cronobacter condimenti 1330</name>
    <dbReference type="NCBI Taxonomy" id="1073999"/>
    <lineage>
        <taxon>Bacteria</taxon>
        <taxon>Pseudomonadati</taxon>
        <taxon>Pseudomonadota</taxon>
        <taxon>Gammaproteobacteria</taxon>
        <taxon>Enterobacterales</taxon>
        <taxon>Enterobacteriaceae</taxon>
        <taxon>Cronobacter</taxon>
    </lineage>
</organism>
<keyword evidence="1" id="KW-0812">Transmembrane</keyword>
<dbReference type="Proteomes" id="UP000009340">
    <property type="component" value="Unassembled WGS sequence"/>
</dbReference>
<gene>
    <name evidence="2" type="ORF">BN137_3349</name>
</gene>
<dbReference type="AlphaFoldDB" id="K8A2H8"/>
<name>K8A2H8_9ENTR</name>
<proteinExistence type="predicted"/>
<keyword evidence="1" id="KW-0472">Membrane</keyword>
<protein>
    <submittedName>
        <fullName evidence="2">Uncharacterized protein</fullName>
    </submittedName>
</protein>